<name>A0A2I1BV66_ASPN1</name>
<dbReference type="SMART" id="SM00320">
    <property type="entry name" value="WD40"/>
    <property type="match status" value="3"/>
</dbReference>
<dbReference type="PROSITE" id="PS50082">
    <property type="entry name" value="WD_REPEATS_2"/>
    <property type="match status" value="3"/>
</dbReference>
<dbReference type="VEuPathDB" id="FungiDB:P174DRAFT_515954"/>
<comment type="function">
    <text evidence="5">Involved in mitochondrial fission. Acts as an adapter protein required to form mitochondrial fission complexes. Formation of these complexes is required to promote constriction and fission of the mitochondrial compartment at a late step in mitochondrial division.</text>
</comment>
<evidence type="ECO:0000256" key="3">
    <source>
        <dbReference type="ARBA" id="ARBA00038415"/>
    </source>
</evidence>
<dbReference type="RefSeq" id="XP_024677849.1">
    <property type="nucleotide sequence ID" value="XM_024832255.1"/>
</dbReference>
<dbReference type="InterPro" id="IPR001680">
    <property type="entry name" value="WD40_rpt"/>
</dbReference>
<organism evidence="7 8">
    <name type="scientific">Aspergillus novofumigatus (strain IBT 16806)</name>
    <dbReference type="NCBI Taxonomy" id="1392255"/>
    <lineage>
        <taxon>Eukaryota</taxon>
        <taxon>Fungi</taxon>
        <taxon>Dikarya</taxon>
        <taxon>Ascomycota</taxon>
        <taxon>Pezizomycotina</taxon>
        <taxon>Eurotiomycetes</taxon>
        <taxon>Eurotiomycetidae</taxon>
        <taxon>Eurotiales</taxon>
        <taxon>Aspergillaceae</taxon>
        <taxon>Aspergillus</taxon>
        <taxon>Aspergillus subgen. Fumigati</taxon>
    </lineage>
</organism>
<dbReference type="AlphaFoldDB" id="A0A2I1BV66"/>
<dbReference type="GO" id="GO:0005634">
    <property type="term" value="C:nucleus"/>
    <property type="evidence" value="ECO:0007669"/>
    <property type="project" value="TreeGrafter"/>
</dbReference>
<evidence type="ECO:0000313" key="8">
    <source>
        <dbReference type="Proteomes" id="UP000234474"/>
    </source>
</evidence>
<dbReference type="Gene3D" id="2.130.10.10">
    <property type="entry name" value="YVTN repeat-like/Quinoprotein amine dehydrogenase"/>
    <property type="match status" value="2"/>
</dbReference>
<dbReference type="InterPro" id="IPR036322">
    <property type="entry name" value="WD40_repeat_dom_sf"/>
</dbReference>
<feature type="repeat" description="WD" evidence="6">
    <location>
        <begin position="286"/>
        <end position="321"/>
    </location>
</feature>
<keyword evidence="8" id="KW-1185">Reference proteome</keyword>
<sequence length="515" mass="57086">MTSRIFCQVLKSALAECAPLFANLRANDIHILCGETHGSPAGREIKQLKREFQDIVRVIILLATPLSVTPLAQLLNLPRDDISNCLDGFHSVLHVPEDIKSLVHILHLSFRDYLLVTESHFHVDEKQTHERTASHCLHVMDTSLKHNICSLASYGTLRMDIDYQAVNKHLVAELEYSCRYWAYHLRQSGGCLSESQALSLIGIISEAAGIIESLQSSVWNFFMMQGDFTLKYAYIASIAPLQPYCSALVFSPLRSTIRQLFIDCVPKWLLTLPQAEDSWSLDLQTLEGHCNWVDSVAFSPDRQTLASRSSDNTIKIWDIKTARGCRLSKLRTLKGHSNSVRSVAFSPDGQMLASGSGDDTIKTWDAKAGTVLQTLKGHSDFVQSVAFCPDGQALISGSSDHTIKIRDFKSGTELQALKNHSNSAQSAGVSQLVANMGHTGTIFYSIPPQNNNYDSTSHSSKSTVSLSNSWLVLTGENLPWLPPEHRRYTCFALKDATLAMGYYDGRVSIIGFHSP</sequence>
<evidence type="ECO:0000256" key="2">
    <source>
        <dbReference type="ARBA" id="ARBA00022737"/>
    </source>
</evidence>
<keyword evidence="1 6" id="KW-0853">WD repeat</keyword>
<dbReference type="PROSITE" id="PS50294">
    <property type="entry name" value="WD_REPEATS_REGION"/>
    <property type="match status" value="3"/>
</dbReference>
<dbReference type="SUPFAM" id="SSF50978">
    <property type="entry name" value="WD40 repeat-like"/>
    <property type="match status" value="1"/>
</dbReference>
<dbReference type="STRING" id="1392255.A0A2I1BV66"/>
<evidence type="ECO:0000256" key="1">
    <source>
        <dbReference type="ARBA" id="ARBA00022574"/>
    </source>
</evidence>
<dbReference type="OrthoDB" id="674604at2759"/>
<dbReference type="CDD" id="cd00200">
    <property type="entry name" value="WD40"/>
    <property type="match status" value="1"/>
</dbReference>
<feature type="repeat" description="WD" evidence="6">
    <location>
        <begin position="333"/>
        <end position="374"/>
    </location>
</feature>
<dbReference type="Proteomes" id="UP000234474">
    <property type="component" value="Unassembled WGS sequence"/>
</dbReference>
<dbReference type="GO" id="GO:1990234">
    <property type="term" value="C:transferase complex"/>
    <property type="evidence" value="ECO:0007669"/>
    <property type="project" value="UniProtKB-ARBA"/>
</dbReference>
<evidence type="ECO:0000256" key="4">
    <source>
        <dbReference type="ARBA" id="ARBA00039789"/>
    </source>
</evidence>
<protein>
    <recommendedName>
        <fullName evidence="4">Mitochondrial division protein 1</fullName>
    </recommendedName>
</protein>
<dbReference type="InterPro" id="IPR020472">
    <property type="entry name" value="WD40_PAC1"/>
</dbReference>
<comment type="caution">
    <text evidence="7">The sequence shown here is derived from an EMBL/GenBank/DDBJ whole genome shotgun (WGS) entry which is preliminary data.</text>
</comment>
<feature type="repeat" description="WD" evidence="6">
    <location>
        <begin position="375"/>
        <end position="416"/>
    </location>
</feature>
<evidence type="ECO:0000313" key="7">
    <source>
        <dbReference type="EMBL" id="PKX89254.1"/>
    </source>
</evidence>
<dbReference type="OMA" id="KQTHERT"/>
<comment type="similarity">
    <text evidence="3">Belongs to the WD repeat MDV1/CAF4 family.</text>
</comment>
<keyword evidence="2" id="KW-0677">Repeat</keyword>
<evidence type="ECO:0000256" key="6">
    <source>
        <dbReference type="PROSITE-ProRule" id="PRU00221"/>
    </source>
</evidence>
<evidence type="ECO:0000256" key="5">
    <source>
        <dbReference type="ARBA" id="ARBA00043913"/>
    </source>
</evidence>
<dbReference type="EMBL" id="MSZS01000010">
    <property type="protein sequence ID" value="PKX89254.1"/>
    <property type="molecule type" value="Genomic_DNA"/>
</dbReference>
<dbReference type="GeneID" id="36539591"/>
<accession>A0A2I1BV66</accession>
<dbReference type="PRINTS" id="PR00320">
    <property type="entry name" value="GPROTEINBRPT"/>
</dbReference>
<dbReference type="Pfam" id="PF00400">
    <property type="entry name" value="WD40"/>
    <property type="match status" value="3"/>
</dbReference>
<proteinExistence type="inferred from homology"/>
<dbReference type="PANTHER" id="PTHR22847:SF637">
    <property type="entry name" value="WD REPEAT DOMAIN 5B"/>
    <property type="match status" value="1"/>
</dbReference>
<dbReference type="InterPro" id="IPR015943">
    <property type="entry name" value="WD40/YVTN_repeat-like_dom_sf"/>
</dbReference>
<gene>
    <name evidence="7" type="ORF">P174DRAFT_515954</name>
</gene>
<reference evidence="8" key="1">
    <citation type="journal article" date="2018" name="Proc. Natl. Acad. Sci. U.S.A.">
        <title>Linking secondary metabolites to gene clusters through genome sequencing of six diverse Aspergillus species.</title>
        <authorList>
            <person name="Kaerboelling I."/>
            <person name="Vesth T.C."/>
            <person name="Frisvad J.C."/>
            <person name="Nybo J.L."/>
            <person name="Theobald S."/>
            <person name="Kuo A."/>
            <person name="Bowyer P."/>
            <person name="Matsuda Y."/>
            <person name="Mondo S."/>
            <person name="Lyhne E.K."/>
            <person name="Kogle M.E."/>
            <person name="Clum A."/>
            <person name="Lipzen A."/>
            <person name="Salamov A."/>
            <person name="Ngan C.Y."/>
            <person name="Daum C."/>
            <person name="Chiniquy J."/>
            <person name="Barry K."/>
            <person name="LaButti K."/>
            <person name="Haridas S."/>
            <person name="Simmons B.A."/>
            <person name="Magnuson J.K."/>
            <person name="Mortensen U.H."/>
            <person name="Larsen T.O."/>
            <person name="Grigoriev I.V."/>
            <person name="Baker S.E."/>
            <person name="Andersen M.R."/>
        </authorList>
    </citation>
    <scope>NUCLEOTIDE SEQUENCE [LARGE SCALE GENOMIC DNA]</scope>
    <source>
        <strain evidence="8">IBT 16806</strain>
    </source>
</reference>
<dbReference type="PANTHER" id="PTHR22847">
    <property type="entry name" value="WD40 REPEAT PROTEIN"/>
    <property type="match status" value="1"/>
</dbReference>